<proteinExistence type="predicted"/>
<dbReference type="HOGENOM" id="CLU_3138734_0_0_10"/>
<dbReference type="EMBL" id="ABYH01000231">
    <property type="protein sequence ID" value="EEC96538.1"/>
    <property type="molecule type" value="Genomic_DNA"/>
</dbReference>
<evidence type="ECO:0000313" key="1">
    <source>
        <dbReference type="EMBL" id="EEC96538.1"/>
    </source>
</evidence>
<evidence type="ECO:0000313" key="2">
    <source>
        <dbReference type="Proteomes" id="UP000005510"/>
    </source>
</evidence>
<reference evidence="1 2" key="2">
    <citation type="submission" date="2008-10" db="EMBL/GenBank/DDBJ databases">
        <authorList>
            <person name="Fulton L."/>
            <person name="Clifton S."/>
            <person name="Fulton B."/>
            <person name="Xu J."/>
            <person name="Minx P."/>
            <person name="Pepin K.H."/>
            <person name="Johnson M."/>
            <person name="Bhonagiri V."/>
            <person name="Nash W.E."/>
            <person name="Mardis E.R."/>
            <person name="Wilson R.K."/>
        </authorList>
    </citation>
    <scope>NUCLEOTIDE SEQUENCE [LARGE SCALE GENOMIC DNA]</scope>
    <source>
        <strain evidence="1 2">DSM 18315</strain>
    </source>
</reference>
<organism evidence="1 2">
    <name type="scientific">Parabacteroides johnsonii DSM 18315</name>
    <dbReference type="NCBI Taxonomy" id="537006"/>
    <lineage>
        <taxon>Bacteria</taxon>
        <taxon>Pseudomonadati</taxon>
        <taxon>Bacteroidota</taxon>
        <taxon>Bacteroidia</taxon>
        <taxon>Bacteroidales</taxon>
        <taxon>Tannerellaceae</taxon>
        <taxon>Parabacteroides</taxon>
    </lineage>
</organism>
<gene>
    <name evidence="1" type="ORF">PRABACTJOHN_02063</name>
</gene>
<name>B7BAK5_9BACT</name>
<dbReference type="Proteomes" id="UP000005510">
    <property type="component" value="Unassembled WGS sequence"/>
</dbReference>
<protein>
    <submittedName>
        <fullName evidence="1">Uncharacterized protein</fullName>
    </submittedName>
</protein>
<comment type="caution">
    <text evidence="1">The sequence shown here is derived from an EMBL/GenBank/DDBJ whole genome shotgun (WGS) entry which is preliminary data.</text>
</comment>
<reference evidence="1 2" key="1">
    <citation type="submission" date="2008-10" db="EMBL/GenBank/DDBJ databases">
        <title>Draft genome sequence of Parabacteroides johnsonii (DSM 18315).</title>
        <authorList>
            <person name="Sudarsanam P."/>
            <person name="Ley R."/>
            <person name="Guruge J."/>
            <person name="Turnbaugh P.J."/>
            <person name="Mahowald M."/>
            <person name="Liep D."/>
            <person name="Gordon J."/>
        </authorList>
    </citation>
    <scope>NUCLEOTIDE SEQUENCE [LARGE SCALE GENOMIC DNA]</scope>
    <source>
        <strain evidence="1 2">DSM 18315</strain>
    </source>
</reference>
<dbReference type="AlphaFoldDB" id="B7BAK5"/>
<accession>B7BAK5</accession>
<sequence>MRTSSYVTFIFLSLLYTLIKHRNIPFCSAEEPEGHEFHITKAFYRSLLE</sequence>